<dbReference type="OrthoDB" id="1749473at2759"/>
<dbReference type="Gene3D" id="3.30.70.330">
    <property type="match status" value="1"/>
</dbReference>
<dbReference type="EMBL" id="JAEHOC010000015">
    <property type="protein sequence ID" value="KAG2435164.1"/>
    <property type="molecule type" value="Genomic_DNA"/>
</dbReference>
<gene>
    <name evidence="5" type="ORF">HXX76_007248</name>
</gene>
<evidence type="ECO:0000256" key="1">
    <source>
        <dbReference type="ARBA" id="ARBA00022884"/>
    </source>
</evidence>
<feature type="compositionally biased region" description="Pro residues" evidence="3">
    <location>
        <begin position="77"/>
        <end position="89"/>
    </location>
</feature>
<dbReference type="Pfam" id="PF00076">
    <property type="entry name" value="RRM_1"/>
    <property type="match status" value="1"/>
</dbReference>
<reference evidence="5" key="1">
    <citation type="journal article" date="2020" name="bioRxiv">
        <title>Comparative genomics of Chlamydomonas.</title>
        <authorList>
            <person name="Craig R.J."/>
            <person name="Hasan A.R."/>
            <person name="Ness R.W."/>
            <person name="Keightley P.D."/>
        </authorList>
    </citation>
    <scope>NUCLEOTIDE SEQUENCE</scope>
    <source>
        <strain evidence="5">SAG 7.73</strain>
    </source>
</reference>
<keyword evidence="1 2" id="KW-0694">RNA-binding</keyword>
<keyword evidence="6" id="KW-1185">Reference proteome</keyword>
<dbReference type="Proteomes" id="UP000650467">
    <property type="component" value="Unassembled WGS sequence"/>
</dbReference>
<dbReference type="GO" id="GO:0003729">
    <property type="term" value="F:mRNA binding"/>
    <property type="evidence" value="ECO:0007669"/>
    <property type="project" value="InterPro"/>
</dbReference>
<feature type="domain" description="RRM" evidence="4">
    <location>
        <begin position="187"/>
        <end position="265"/>
    </location>
</feature>
<dbReference type="InterPro" id="IPR050825">
    <property type="entry name" value="RBM42_RBP45_47-like"/>
</dbReference>
<proteinExistence type="predicted"/>
<feature type="compositionally biased region" description="Pro residues" evidence="3">
    <location>
        <begin position="29"/>
        <end position="44"/>
    </location>
</feature>
<feature type="compositionally biased region" description="Gly residues" evidence="3">
    <location>
        <begin position="146"/>
        <end position="157"/>
    </location>
</feature>
<dbReference type="AlphaFoldDB" id="A0A835W301"/>
<dbReference type="PANTHER" id="PTHR47640:SF11">
    <property type="entry name" value="RNA-BINDING PROTEIN 42"/>
    <property type="match status" value="1"/>
</dbReference>
<organism evidence="5 6">
    <name type="scientific">Chlamydomonas incerta</name>
    <dbReference type="NCBI Taxonomy" id="51695"/>
    <lineage>
        <taxon>Eukaryota</taxon>
        <taxon>Viridiplantae</taxon>
        <taxon>Chlorophyta</taxon>
        <taxon>core chlorophytes</taxon>
        <taxon>Chlorophyceae</taxon>
        <taxon>CS clade</taxon>
        <taxon>Chlamydomonadales</taxon>
        <taxon>Chlamydomonadaceae</taxon>
        <taxon>Chlamydomonas</taxon>
    </lineage>
</organism>
<comment type="caution">
    <text evidence="5">The sequence shown here is derived from an EMBL/GenBank/DDBJ whole genome shotgun (WGS) entry which is preliminary data.</text>
</comment>
<evidence type="ECO:0000256" key="3">
    <source>
        <dbReference type="SAM" id="MobiDB-lite"/>
    </source>
</evidence>
<feature type="region of interest" description="Disordered" evidence="3">
    <location>
        <begin position="130"/>
        <end position="165"/>
    </location>
</feature>
<protein>
    <recommendedName>
        <fullName evidence="4">RRM domain-containing protein</fullName>
    </recommendedName>
</protein>
<feature type="compositionally biased region" description="Low complexity" evidence="3">
    <location>
        <begin position="50"/>
        <end position="60"/>
    </location>
</feature>
<dbReference type="InterPro" id="IPR035979">
    <property type="entry name" value="RBD_domain_sf"/>
</dbReference>
<name>A0A835W301_CHLIN</name>
<dbReference type="SUPFAM" id="SSF54928">
    <property type="entry name" value="RNA-binding domain, RBD"/>
    <property type="match status" value="1"/>
</dbReference>
<dbReference type="SMART" id="SM00360">
    <property type="entry name" value="RRM"/>
    <property type="match status" value="1"/>
</dbReference>
<evidence type="ECO:0000313" key="6">
    <source>
        <dbReference type="Proteomes" id="UP000650467"/>
    </source>
</evidence>
<dbReference type="InterPro" id="IPR012677">
    <property type="entry name" value="Nucleotide-bd_a/b_plait_sf"/>
</dbReference>
<evidence type="ECO:0000259" key="4">
    <source>
        <dbReference type="PROSITE" id="PS50102"/>
    </source>
</evidence>
<dbReference type="PANTHER" id="PTHR47640">
    <property type="entry name" value="TRNA SELENOCYSTEINE 1-ASSOCIATED PROTEIN 1-RELATED-RELATED"/>
    <property type="match status" value="1"/>
</dbReference>
<dbReference type="CDD" id="cd12383">
    <property type="entry name" value="RRM_RBM42"/>
    <property type="match status" value="1"/>
</dbReference>
<accession>A0A835W301</accession>
<evidence type="ECO:0000313" key="5">
    <source>
        <dbReference type="EMBL" id="KAG2435164.1"/>
    </source>
</evidence>
<dbReference type="PROSITE" id="PS50102">
    <property type="entry name" value="RRM"/>
    <property type="match status" value="1"/>
</dbReference>
<dbReference type="InterPro" id="IPR034215">
    <property type="entry name" value="RBM42_RRM"/>
</dbReference>
<dbReference type="InterPro" id="IPR000504">
    <property type="entry name" value="RRM_dom"/>
</dbReference>
<feature type="compositionally biased region" description="Low complexity" evidence="3">
    <location>
        <begin position="134"/>
        <end position="145"/>
    </location>
</feature>
<evidence type="ECO:0000256" key="2">
    <source>
        <dbReference type="PROSITE-ProRule" id="PRU00176"/>
    </source>
</evidence>
<sequence>MADDDEWAKFQAEIAAVEQAPTDEAAPVALPPPSLPPPVQPPPNRATVSAVAQAPAVVRKPPAPAADGGPQFSAPHGAPPHMPPPPMGGPPGFQQGFGGPMGGGPMGGYGGGGMGYGGGMGMGMGMGMGGGGMMQQQQQQQQQQGGAAGAAGAGGSKPGAKKKALLRSAGGEKWVDPTLVEWPENDFRIFVGDIGNEVTDDLLAKSFSKYSSFARARIVRDPRTKKSKGYGFVSFLDGNDFAKALREMNGKYIGNRPCKLSKSNWEERTVRKVTLKEKGGGNDAKRQKK</sequence>
<feature type="region of interest" description="Disordered" evidence="3">
    <location>
        <begin position="1"/>
        <end position="101"/>
    </location>
</feature>